<comment type="caution">
    <text evidence="1">The sequence shown here is derived from an EMBL/GenBank/DDBJ whole genome shotgun (WGS) entry which is preliminary data.</text>
</comment>
<proteinExistence type="predicted"/>
<reference evidence="2" key="1">
    <citation type="journal article" date="2024" name="Proc. Natl. Acad. Sci. U.S.A.">
        <title>Extraordinary preservation of gene collinearity over three hundred million years revealed in homosporous lycophytes.</title>
        <authorList>
            <person name="Li C."/>
            <person name="Wickell D."/>
            <person name="Kuo L.Y."/>
            <person name="Chen X."/>
            <person name="Nie B."/>
            <person name="Liao X."/>
            <person name="Peng D."/>
            <person name="Ji J."/>
            <person name="Jenkins J."/>
            <person name="Williams M."/>
            <person name="Shu S."/>
            <person name="Plott C."/>
            <person name="Barry K."/>
            <person name="Rajasekar S."/>
            <person name="Grimwood J."/>
            <person name="Han X."/>
            <person name="Sun S."/>
            <person name="Hou Z."/>
            <person name="He W."/>
            <person name="Dai G."/>
            <person name="Sun C."/>
            <person name="Schmutz J."/>
            <person name="Leebens-Mack J.H."/>
            <person name="Li F.W."/>
            <person name="Wang L."/>
        </authorList>
    </citation>
    <scope>NUCLEOTIDE SEQUENCE [LARGE SCALE GENOMIC DNA]</scope>
    <source>
        <strain evidence="2">cv. PW_Plant_1</strain>
    </source>
</reference>
<keyword evidence="2" id="KW-1185">Reference proteome</keyword>
<gene>
    <name evidence="1" type="ORF">O6H91_07G026300</name>
</gene>
<accession>A0ACC2D396</accession>
<organism evidence="1 2">
    <name type="scientific">Diphasiastrum complanatum</name>
    <name type="common">Issler's clubmoss</name>
    <name type="synonym">Lycopodium complanatum</name>
    <dbReference type="NCBI Taxonomy" id="34168"/>
    <lineage>
        <taxon>Eukaryota</taxon>
        <taxon>Viridiplantae</taxon>
        <taxon>Streptophyta</taxon>
        <taxon>Embryophyta</taxon>
        <taxon>Tracheophyta</taxon>
        <taxon>Lycopodiopsida</taxon>
        <taxon>Lycopodiales</taxon>
        <taxon>Lycopodiaceae</taxon>
        <taxon>Lycopodioideae</taxon>
        <taxon>Diphasiastrum</taxon>
    </lineage>
</organism>
<dbReference type="EMBL" id="CM055098">
    <property type="protein sequence ID" value="KAJ7548774.1"/>
    <property type="molecule type" value="Genomic_DNA"/>
</dbReference>
<evidence type="ECO:0000313" key="1">
    <source>
        <dbReference type="EMBL" id="KAJ7548774.1"/>
    </source>
</evidence>
<protein>
    <submittedName>
        <fullName evidence="1">Uncharacterized protein</fullName>
    </submittedName>
</protein>
<sequence>MAASRSSSAGKLTTTQRHQMELERKVGDMLGTFVGLGRHQRSVLLELWREEHVEFLVQKGLRRLGASYSVLDSSRPWLCYWSLHSLALLGESFNLELGDDVIEFLERCQDSGGGYGGGPGQMPHLATTYAAVCALVTLGGAKALGSINREKMLQFLTRMKDSSGGFRLHEGGEMDVRGCYTAIAVAHILGILTPTITYKVNEFVVSCQTYEGGIGGEPGAEAHGGYTFCGLAALILTNQMEGLDLPSLLKWAAKRQGKVEGGFQGRTNKLVDGCYSFWQGGIFPLIQHVIPRLVSQLPVFRNHLLHPADENDVLHMCCKVKTCLESKKTGFVHDNSINSCISGEEDEGTSEPNIQITRTRIEGKESPPIMSAETLFPLKFHGSYQNITDAQQHSTDCFSKEDEQTKHGAAQGLSTFNQDSCFVRPFFNTQALQAYVLICCQVLEGGLIDKPGKPRDFYHTCYCLSGLSTAQHPTWLQAEACPSESDVLGPSCNLLEPTHPLCNVHFERYLEARSFFNDLSL</sequence>
<evidence type="ECO:0000313" key="2">
    <source>
        <dbReference type="Proteomes" id="UP001162992"/>
    </source>
</evidence>
<dbReference type="Proteomes" id="UP001162992">
    <property type="component" value="Chromosome 7"/>
</dbReference>
<name>A0ACC2D396_DIPCM</name>